<dbReference type="InterPro" id="IPR001816">
    <property type="entry name" value="Transl_elong_EFTs/EF1B"/>
</dbReference>
<evidence type="ECO:0000313" key="11">
    <source>
        <dbReference type="EMBL" id="KER03556.1"/>
    </source>
</evidence>
<comment type="similarity">
    <text evidence="2 7 8">Belongs to the EF-Ts family.</text>
</comment>
<dbReference type="InterPro" id="IPR014039">
    <property type="entry name" value="Transl_elong_EFTs/EF1B_dimer"/>
</dbReference>
<sequence>MSGITAALVKELRERTGAGMMECKKALVEANGDIELAIDNMRKSGQAKAAKKAGRVAAEGIILAEVAADGKFGALVELNCETDFVAKDAGFIAFGKEVMAAVLADKVSDIEILKAKFEEQRTTLVAKIGENINIRRVSVLESEQLGTYLHGARIGVLVAAEGANEELIKHVAMHIAASKPEYVNPSDVPADVVEREHQIQLDIAMQSGKPREIAEKMVSGRMNKFTGEISLTGQHFVMDPSKTVGDLLKENNAKVTDFIRYEVGEGIEKVEADFAAEVAAMSKQS</sequence>
<dbReference type="NCBIfam" id="TIGR00116">
    <property type="entry name" value="tsf"/>
    <property type="match status" value="1"/>
</dbReference>
<comment type="function">
    <text evidence="7 8">Associates with the EF-Tu.GDP complex and induces the exchange of GDP to GTP. It remains bound to the aminoacyl-tRNA.EF-Tu.GTP complex up to the GTP hydrolysis stage on the ribosome.</text>
</comment>
<evidence type="ECO:0000256" key="8">
    <source>
        <dbReference type="RuleBase" id="RU000642"/>
    </source>
</evidence>
<dbReference type="EMBL" id="JGVH01000027">
    <property type="protein sequence ID" value="KER03556.1"/>
    <property type="molecule type" value="Genomic_DNA"/>
</dbReference>
<dbReference type="PANTHER" id="PTHR11741:SF0">
    <property type="entry name" value="ELONGATION FACTOR TS, MITOCHONDRIAL"/>
    <property type="match status" value="1"/>
</dbReference>
<keyword evidence="5 7" id="KW-0251">Elongation factor</keyword>
<dbReference type="PROSITE" id="PS01127">
    <property type="entry name" value="EF_TS_2"/>
    <property type="match status" value="1"/>
</dbReference>
<dbReference type="InterPro" id="IPR018101">
    <property type="entry name" value="Transl_elong_Ts_CS"/>
</dbReference>
<proteinExistence type="inferred from homology"/>
<evidence type="ECO:0000256" key="1">
    <source>
        <dbReference type="ARBA" id="ARBA00004496"/>
    </source>
</evidence>
<evidence type="ECO:0000313" key="12">
    <source>
        <dbReference type="Proteomes" id="UP000028002"/>
    </source>
</evidence>
<keyword evidence="4 7" id="KW-0963">Cytoplasm</keyword>
<evidence type="ECO:0000256" key="5">
    <source>
        <dbReference type="ARBA" id="ARBA00022768"/>
    </source>
</evidence>
<dbReference type="InterPro" id="IPR036402">
    <property type="entry name" value="EF-Ts_dimer_sf"/>
</dbReference>
<evidence type="ECO:0000256" key="2">
    <source>
        <dbReference type="ARBA" id="ARBA00005532"/>
    </source>
</evidence>
<dbReference type="FunFam" id="1.10.286.20:FF:000001">
    <property type="entry name" value="Elongation factor Ts"/>
    <property type="match status" value="1"/>
</dbReference>
<dbReference type="PANTHER" id="PTHR11741">
    <property type="entry name" value="ELONGATION FACTOR TS"/>
    <property type="match status" value="1"/>
</dbReference>
<dbReference type="FunFam" id="3.30.479.20:FF:000001">
    <property type="entry name" value="Elongation factor Ts"/>
    <property type="match status" value="1"/>
</dbReference>
<keyword evidence="6 7" id="KW-0648">Protein biosynthesis</keyword>
<dbReference type="AlphaFoldDB" id="A0A081RY03"/>
<dbReference type="Proteomes" id="UP000028002">
    <property type="component" value="Unassembled WGS sequence"/>
</dbReference>
<dbReference type="FunFam" id="1.10.8.10:FF:000001">
    <property type="entry name" value="Elongation factor Ts"/>
    <property type="match status" value="1"/>
</dbReference>
<dbReference type="CDD" id="cd14275">
    <property type="entry name" value="UBA_EF-Ts"/>
    <property type="match status" value="1"/>
</dbReference>
<protein>
    <recommendedName>
        <fullName evidence="3 7">Elongation factor Ts</fullName>
        <shortName evidence="7">EF-Ts</shortName>
    </recommendedName>
</protein>
<evidence type="ECO:0000259" key="10">
    <source>
        <dbReference type="Pfam" id="PF00889"/>
    </source>
</evidence>
<dbReference type="GO" id="GO:0005737">
    <property type="term" value="C:cytoplasm"/>
    <property type="evidence" value="ECO:0007669"/>
    <property type="project" value="UniProtKB-SubCell"/>
</dbReference>
<dbReference type="PATRIC" id="fig|1393735.3.peg.1807"/>
<dbReference type="Gene3D" id="1.10.8.10">
    <property type="entry name" value="DNA helicase RuvA subunit, C-terminal domain"/>
    <property type="match status" value="1"/>
</dbReference>
<evidence type="ECO:0000256" key="6">
    <source>
        <dbReference type="ARBA" id="ARBA00022917"/>
    </source>
</evidence>
<feature type="domain" description="Translation elongation factor EFTs/EF1B dimerisation" evidence="10">
    <location>
        <begin position="73"/>
        <end position="265"/>
    </location>
</feature>
<evidence type="ECO:0000256" key="3">
    <source>
        <dbReference type="ARBA" id="ARBA00016956"/>
    </source>
</evidence>
<reference evidence="11 12" key="1">
    <citation type="submission" date="2014-03" db="EMBL/GenBank/DDBJ databases">
        <title>Draft Genome of Photorhabdus temperata Meg1.</title>
        <authorList>
            <person name="Hurst S.G.IV."/>
            <person name="Morris K."/>
            <person name="Thomas K."/>
            <person name="Tisa L.S."/>
        </authorList>
    </citation>
    <scope>NUCLEOTIDE SEQUENCE [LARGE SCALE GENOMIC DNA]</scope>
    <source>
        <strain evidence="11 12">Meg1</strain>
    </source>
</reference>
<dbReference type="RefSeq" id="WP_021324811.1">
    <property type="nucleotide sequence ID" value="NZ_CAWLUD010000027.1"/>
</dbReference>
<evidence type="ECO:0000256" key="7">
    <source>
        <dbReference type="HAMAP-Rule" id="MF_00050"/>
    </source>
</evidence>
<evidence type="ECO:0000256" key="4">
    <source>
        <dbReference type="ARBA" id="ARBA00022490"/>
    </source>
</evidence>
<dbReference type="SUPFAM" id="SSF46934">
    <property type="entry name" value="UBA-like"/>
    <property type="match status" value="1"/>
</dbReference>
<name>A0A081RY03_PHOTE</name>
<dbReference type="SUPFAM" id="SSF54713">
    <property type="entry name" value="Elongation factor Ts (EF-Ts), dimerisation domain"/>
    <property type="match status" value="2"/>
</dbReference>
<dbReference type="Pfam" id="PF00889">
    <property type="entry name" value="EF_TS"/>
    <property type="match status" value="1"/>
</dbReference>
<dbReference type="Gene3D" id="3.30.479.20">
    <property type="entry name" value="Elongation factor Ts, dimerisation domain"/>
    <property type="match status" value="2"/>
</dbReference>
<dbReference type="HAMAP" id="MF_00050">
    <property type="entry name" value="EF_Ts"/>
    <property type="match status" value="1"/>
</dbReference>
<dbReference type="InterPro" id="IPR009060">
    <property type="entry name" value="UBA-like_sf"/>
</dbReference>
<gene>
    <name evidence="7" type="primary">tsf</name>
    <name evidence="11" type="ORF">MEG1DRAFT_01754</name>
</gene>
<dbReference type="Gene3D" id="1.10.286.20">
    <property type="match status" value="1"/>
</dbReference>
<comment type="caution">
    <text evidence="11">The sequence shown here is derived from an EMBL/GenBank/DDBJ whole genome shotgun (WGS) entry which is preliminary data.</text>
</comment>
<dbReference type="GO" id="GO:0003746">
    <property type="term" value="F:translation elongation factor activity"/>
    <property type="evidence" value="ECO:0007669"/>
    <property type="project" value="UniProtKB-UniRule"/>
</dbReference>
<accession>A0A081RY03</accession>
<evidence type="ECO:0000256" key="9">
    <source>
        <dbReference type="RuleBase" id="RU000643"/>
    </source>
</evidence>
<comment type="subcellular location">
    <subcellularLocation>
        <location evidence="1 7 9">Cytoplasm</location>
    </subcellularLocation>
</comment>
<feature type="region of interest" description="Involved in Mg(2+) ion dislocation from EF-Tu" evidence="7">
    <location>
        <begin position="82"/>
        <end position="85"/>
    </location>
</feature>
<dbReference type="PROSITE" id="PS01126">
    <property type="entry name" value="EF_TS_1"/>
    <property type="match status" value="1"/>
</dbReference>
<organism evidence="11 12">
    <name type="scientific">Photorhabdus temperata subsp. temperata Meg1</name>
    <dbReference type="NCBI Taxonomy" id="1393735"/>
    <lineage>
        <taxon>Bacteria</taxon>
        <taxon>Pseudomonadati</taxon>
        <taxon>Pseudomonadota</taxon>
        <taxon>Gammaproteobacteria</taxon>
        <taxon>Enterobacterales</taxon>
        <taxon>Morganellaceae</taxon>
        <taxon>Photorhabdus</taxon>
    </lineage>
</organism>